<name>A0A1X7UF37_AMPQE</name>
<protein>
    <submittedName>
        <fullName evidence="1">Uncharacterized protein</fullName>
    </submittedName>
</protein>
<accession>A0A1X7UF37</accession>
<dbReference type="AlphaFoldDB" id="A0A1X7UF37"/>
<dbReference type="InParanoid" id="A0A1X7UF37"/>
<proteinExistence type="predicted"/>
<dbReference type="EnsemblMetazoa" id="Aqu2.1.26073_001">
    <property type="protein sequence ID" value="Aqu2.1.26073_001"/>
    <property type="gene ID" value="Aqu2.1.26073"/>
</dbReference>
<reference evidence="1" key="1">
    <citation type="submission" date="2017-05" db="UniProtKB">
        <authorList>
            <consortium name="EnsemblMetazoa"/>
        </authorList>
    </citation>
    <scope>IDENTIFICATION</scope>
</reference>
<sequence length="119" mass="13518">TTDIDVNVNGLSRKLHECLIAFVADNLASHCIGGFKESMSFARPFCHTCMTDKVRTYSNFVEDFVLRTPMEHVKQCAEVDADQSDSSEFAINRNNVLNEVVRFSVITRLPHDIIHDMLQ</sequence>
<organism evidence="1">
    <name type="scientific">Amphimedon queenslandica</name>
    <name type="common">Sponge</name>
    <dbReference type="NCBI Taxonomy" id="400682"/>
    <lineage>
        <taxon>Eukaryota</taxon>
        <taxon>Metazoa</taxon>
        <taxon>Porifera</taxon>
        <taxon>Demospongiae</taxon>
        <taxon>Heteroscleromorpha</taxon>
        <taxon>Haplosclerida</taxon>
        <taxon>Niphatidae</taxon>
        <taxon>Amphimedon</taxon>
    </lineage>
</organism>
<evidence type="ECO:0000313" key="1">
    <source>
        <dbReference type="EnsemblMetazoa" id="Aqu2.1.26073_001"/>
    </source>
</evidence>